<sequence length="82" mass="9246">MEARVVRLETGFEYLATKADIANAENRLNDRIANVRTEIAEVRTEIAHVEKRLTDKIYNVSYLIFGALAALAGLIAKGFHWI</sequence>
<evidence type="ECO:0000313" key="3">
    <source>
        <dbReference type="EMBL" id="AGA64489.1"/>
    </source>
</evidence>
<evidence type="ECO:0000256" key="1">
    <source>
        <dbReference type="SAM" id="Coils"/>
    </source>
</evidence>
<feature type="coiled-coil region" evidence="1">
    <location>
        <begin position="25"/>
        <end position="52"/>
    </location>
</feature>
<dbReference type="KEGG" id="lcc:B488_04970"/>
<keyword evidence="1" id="KW-0175">Coiled coil</keyword>
<protein>
    <recommendedName>
        <fullName evidence="5">Hemolysin XhlA</fullName>
    </recommendedName>
</protein>
<evidence type="ECO:0008006" key="5">
    <source>
        <dbReference type="Google" id="ProtNLM"/>
    </source>
</evidence>
<keyword evidence="2" id="KW-1133">Transmembrane helix</keyword>
<proteinExistence type="predicted"/>
<reference evidence="3 4" key="1">
    <citation type="journal article" date="2012" name="Stand. Genomic Sci.">
        <title>Complete genome sequence of Liberibacter crescens BT-1.</title>
        <authorList>
            <person name="Leonard M.T."/>
            <person name="Fagen J.R."/>
            <person name="Davis-Richardson A.G."/>
            <person name="Davis M.J."/>
            <person name="Triplett E.W."/>
        </authorList>
    </citation>
    <scope>NUCLEOTIDE SEQUENCE [LARGE SCALE GENOMIC DNA]</scope>
    <source>
        <strain evidence="3 4">BT-1</strain>
    </source>
</reference>
<dbReference type="AlphaFoldDB" id="L0ESK4"/>
<keyword evidence="4" id="KW-1185">Reference proteome</keyword>
<dbReference type="PATRIC" id="fig|1215343.11.peg.506"/>
<dbReference type="EMBL" id="CP003789">
    <property type="protein sequence ID" value="AGA64489.1"/>
    <property type="molecule type" value="Genomic_DNA"/>
</dbReference>
<keyword evidence="2" id="KW-0472">Membrane</keyword>
<dbReference type="Proteomes" id="UP000010799">
    <property type="component" value="Chromosome"/>
</dbReference>
<dbReference type="STRING" id="1215343.B488_04970"/>
<dbReference type="HOGENOM" id="CLU_2554173_0_0_5"/>
<feature type="transmembrane region" description="Helical" evidence="2">
    <location>
        <begin position="60"/>
        <end position="79"/>
    </location>
</feature>
<evidence type="ECO:0000313" key="4">
    <source>
        <dbReference type="Proteomes" id="UP000010799"/>
    </source>
</evidence>
<accession>L0ESK4</accession>
<evidence type="ECO:0000256" key="2">
    <source>
        <dbReference type="SAM" id="Phobius"/>
    </source>
</evidence>
<name>L0ESK4_LIBCB</name>
<keyword evidence="2" id="KW-0812">Transmembrane</keyword>
<organism evidence="3 4">
    <name type="scientific">Liberibacter crescens (strain BT-1)</name>
    <dbReference type="NCBI Taxonomy" id="1215343"/>
    <lineage>
        <taxon>Bacteria</taxon>
        <taxon>Pseudomonadati</taxon>
        <taxon>Pseudomonadota</taxon>
        <taxon>Alphaproteobacteria</taxon>
        <taxon>Hyphomicrobiales</taxon>
        <taxon>Rhizobiaceae</taxon>
        <taxon>Liberibacter</taxon>
    </lineage>
</organism>
<gene>
    <name evidence="3" type="ordered locus">B488_04970</name>
</gene>